<evidence type="ECO:0000313" key="2">
    <source>
        <dbReference type="EMBL" id="KAK0403423.1"/>
    </source>
</evidence>
<proteinExistence type="predicted"/>
<sequence>MNFLTLKKHCENLDSSNENLRQKSSSFLNILKKFSPEYEAELQRKMAELMKKPSELPLNQREASRDEKKLPELVQKQFMEEAEKPEKSDDEDEDMNKACIDYAKAMIEVHRNFESHIAEARTKIDKTKKLFVDAKSPVDVEDQKKGMSVAEQEHLKSVRQFQTQLSEELSEILLEHENNIQKLKETLAPGN</sequence>
<dbReference type="EMBL" id="JAUCMV010000004">
    <property type="protein sequence ID" value="KAK0403423.1"/>
    <property type="molecule type" value="Genomic_DNA"/>
</dbReference>
<feature type="compositionally biased region" description="Basic and acidic residues" evidence="1">
    <location>
        <begin position="62"/>
        <end position="71"/>
    </location>
</feature>
<protein>
    <submittedName>
        <fullName evidence="2">Uncharacterized protein</fullName>
    </submittedName>
</protein>
<gene>
    <name evidence="2" type="ORF">QR680_016905</name>
</gene>
<feature type="region of interest" description="Disordered" evidence="1">
    <location>
        <begin position="50"/>
        <end position="95"/>
    </location>
</feature>
<keyword evidence="3" id="KW-1185">Reference proteome</keyword>
<reference evidence="2" key="1">
    <citation type="submission" date="2023-06" db="EMBL/GenBank/DDBJ databases">
        <title>Genomic analysis of the entomopathogenic nematode Steinernema hermaphroditum.</title>
        <authorList>
            <person name="Schwarz E.M."/>
            <person name="Heppert J.K."/>
            <person name="Baniya A."/>
            <person name="Schwartz H.T."/>
            <person name="Tan C.-H."/>
            <person name="Antoshechkin I."/>
            <person name="Sternberg P.W."/>
            <person name="Goodrich-Blair H."/>
            <person name="Dillman A.R."/>
        </authorList>
    </citation>
    <scope>NUCLEOTIDE SEQUENCE</scope>
    <source>
        <strain evidence="2">PS9179</strain>
        <tissue evidence="2">Whole animal</tissue>
    </source>
</reference>
<organism evidence="2 3">
    <name type="scientific">Steinernema hermaphroditum</name>
    <dbReference type="NCBI Taxonomy" id="289476"/>
    <lineage>
        <taxon>Eukaryota</taxon>
        <taxon>Metazoa</taxon>
        <taxon>Ecdysozoa</taxon>
        <taxon>Nematoda</taxon>
        <taxon>Chromadorea</taxon>
        <taxon>Rhabditida</taxon>
        <taxon>Tylenchina</taxon>
        <taxon>Panagrolaimomorpha</taxon>
        <taxon>Strongyloidoidea</taxon>
        <taxon>Steinernematidae</taxon>
        <taxon>Steinernema</taxon>
    </lineage>
</organism>
<comment type="caution">
    <text evidence="2">The sequence shown here is derived from an EMBL/GenBank/DDBJ whole genome shotgun (WGS) entry which is preliminary data.</text>
</comment>
<evidence type="ECO:0000313" key="3">
    <source>
        <dbReference type="Proteomes" id="UP001175271"/>
    </source>
</evidence>
<dbReference type="AlphaFoldDB" id="A0AA39HEP2"/>
<feature type="compositionally biased region" description="Basic and acidic residues" evidence="1">
    <location>
        <begin position="78"/>
        <end position="87"/>
    </location>
</feature>
<evidence type="ECO:0000256" key="1">
    <source>
        <dbReference type="SAM" id="MobiDB-lite"/>
    </source>
</evidence>
<name>A0AA39HEP2_9BILA</name>
<dbReference type="Proteomes" id="UP001175271">
    <property type="component" value="Unassembled WGS sequence"/>
</dbReference>
<accession>A0AA39HEP2</accession>